<dbReference type="InterPro" id="IPR005467">
    <property type="entry name" value="His_kinase_dom"/>
</dbReference>
<dbReference type="Proteomes" id="UP000265618">
    <property type="component" value="Unassembled WGS sequence"/>
</dbReference>
<dbReference type="AlphaFoldDB" id="A0A9K3CZK2"/>
<name>A0A9K3CZK2_9EUKA</name>
<feature type="domain" description="Histidine kinase" evidence="2">
    <location>
        <begin position="251"/>
        <end position="368"/>
    </location>
</feature>
<organism evidence="3 4">
    <name type="scientific">Kipferlia bialata</name>
    <dbReference type="NCBI Taxonomy" id="797122"/>
    <lineage>
        <taxon>Eukaryota</taxon>
        <taxon>Metamonada</taxon>
        <taxon>Carpediemonas-like organisms</taxon>
        <taxon>Kipferlia</taxon>
    </lineage>
</organism>
<evidence type="ECO:0000259" key="2">
    <source>
        <dbReference type="PROSITE" id="PS50109"/>
    </source>
</evidence>
<gene>
    <name evidence="3" type="ORF">KIPB_008172</name>
</gene>
<proteinExistence type="predicted"/>
<sequence>SESSDDDELNAGAFNAIYRLKDNANPEIDSLLADSAVSEASEMYLRYLKVSVLPVLKVRLLELRNRITTEGSVVPTSDSWIRYSVVQLIDNFSRVFAAINLSPDSSRDMRIEAIINGTRTVKPSRCQKVPFTQEQLRKLPRKLQNSVMQQTADRDLSANTHTFMLFIGELAALESGILDRQTRLRLETVAARAAVTTDILSSDSDLILSETEEETEEDASSSEEILSGFEKSRTSMSDELPGVMIRMPCVLQDVFRDLLLNSRKYSDPSTIKGVITNVNMLGGGSELLIIVQDEGIGFADEGELQDAIKVFNKADRPEVKNRRSFGKGFGLTKAYYIVNQCNGTFKVETVKGGRQTGTRMEIRVPLPETVF</sequence>
<dbReference type="PROSITE" id="PS50109">
    <property type="entry name" value="HIS_KIN"/>
    <property type="match status" value="1"/>
</dbReference>
<evidence type="ECO:0000313" key="3">
    <source>
        <dbReference type="EMBL" id="GIQ86334.1"/>
    </source>
</evidence>
<feature type="region of interest" description="Disordered" evidence="1">
    <location>
        <begin position="209"/>
        <end position="231"/>
    </location>
</feature>
<dbReference type="Pfam" id="PF02518">
    <property type="entry name" value="HATPase_c"/>
    <property type="match status" value="1"/>
</dbReference>
<accession>A0A9K3CZK2</accession>
<comment type="caution">
    <text evidence="3">The sequence shown here is derived from an EMBL/GenBank/DDBJ whole genome shotgun (WGS) entry which is preliminary data.</text>
</comment>
<reference evidence="3 4" key="1">
    <citation type="journal article" date="2018" name="PLoS ONE">
        <title>The draft genome of Kipferlia bialata reveals reductive genome evolution in fornicate parasites.</title>
        <authorList>
            <person name="Tanifuji G."/>
            <person name="Takabayashi S."/>
            <person name="Kume K."/>
            <person name="Takagi M."/>
            <person name="Nakayama T."/>
            <person name="Kamikawa R."/>
            <person name="Inagaki Y."/>
            <person name="Hashimoto T."/>
        </authorList>
    </citation>
    <scope>NUCLEOTIDE SEQUENCE [LARGE SCALE GENOMIC DNA]</scope>
    <source>
        <strain evidence="3">NY0173</strain>
    </source>
</reference>
<dbReference type="InterPro" id="IPR036890">
    <property type="entry name" value="HATPase_C_sf"/>
</dbReference>
<feature type="non-terminal residue" evidence="3">
    <location>
        <position position="371"/>
    </location>
</feature>
<dbReference type="InterPro" id="IPR003594">
    <property type="entry name" value="HATPase_dom"/>
</dbReference>
<keyword evidence="4" id="KW-1185">Reference proteome</keyword>
<dbReference type="Gene3D" id="3.30.565.10">
    <property type="entry name" value="Histidine kinase-like ATPase, C-terminal domain"/>
    <property type="match status" value="1"/>
</dbReference>
<dbReference type="SUPFAM" id="SSF55874">
    <property type="entry name" value="ATPase domain of HSP90 chaperone/DNA topoisomerase II/histidine kinase"/>
    <property type="match status" value="1"/>
</dbReference>
<evidence type="ECO:0000313" key="4">
    <source>
        <dbReference type="Proteomes" id="UP000265618"/>
    </source>
</evidence>
<feature type="compositionally biased region" description="Acidic residues" evidence="1">
    <location>
        <begin position="210"/>
        <end position="221"/>
    </location>
</feature>
<dbReference type="EMBL" id="BDIP01002464">
    <property type="protein sequence ID" value="GIQ86334.1"/>
    <property type="molecule type" value="Genomic_DNA"/>
</dbReference>
<evidence type="ECO:0000256" key="1">
    <source>
        <dbReference type="SAM" id="MobiDB-lite"/>
    </source>
</evidence>
<protein>
    <recommendedName>
        <fullName evidence="2">Histidine kinase domain-containing protein</fullName>
    </recommendedName>
</protein>